<evidence type="ECO:0000256" key="1">
    <source>
        <dbReference type="SAM" id="MobiDB-lite"/>
    </source>
</evidence>
<feature type="non-terminal residue" evidence="2">
    <location>
        <position position="1"/>
    </location>
</feature>
<dbReference type="InterPro" id="IPR050502">
    <property type="entry name" value="Euk_RNA-bind_prot"/>
</dbReference>
<dbReference type="GO" id="GO:0003729">
    <property type="term" value="F:mRNA binding"/>
    <property type="evidence" value="ECO:0007669"/>
    <property type="project" value="TreeGrafter"/>
</dbReference>
<feature type="region of interest" description="Disordered" evidence="1">
    <location>
        <begin position="206"/>
        <end position="237"/>
    </location>
</feature>
<evidence type="ECO:0000313" key="3">
    <source>
        <dbReference type="Proteomes" id="UP000749559"/>
    </source>
</evidence>
<keyword evidence="3" id="KW-1185">Reference proteome</keyword>
<feature type="compositionally biased region" description="Gly residues" evidence="1">
    <location>
        <begin position="218"/>
        <end position="234"/>
    </location>
</feature>
<evidence type="ECO:0000313" key="2">
    <source>
        <dbReference type="EMBL" id="CAH1795436.1"/>
    </source>
</evidence>
<dbReference type="InterPro" id="IPR000504">
    <property type="entry name" value="RRM_dom"/>
</dbReference>
<reference evidence="2" key="1">
    <citation type="submission" date="2022-03" db="EMBL/GenBank/DDBJ databases">
        <authorList>
            <person name="Martin C."/>
        </authorList>
    </citation>
    <scope>NUCLEOTIDE SEQUENCE</scope>
</reference>
<dbReference type="PANTHER" id="PTHR48025">
    <property type="entry name" value="OS02G0815200 PROTEIN"/>
    <property type="match status" value="1"/>
</dbReference>
<dbReference type="Proteomes" id="UP000749559">
    <property type="component" value="Unassembled WGS sequence"/>
</dbReference>
<name>A0A8J1XYZ5_OWEFU</name>
<protein>
    <submittedName>
        <fullName evidence="2">Uncharacterized protein</fullName>
    </submittedName>
</protein>
<dbReference type="SMART" id="SM00360">
    <property type="entry name" value="RRM"/>
    <property type="match status" value="3"/>
</dbReference>
<accession>A0A8J1XYZ5</accession>
<sequence length="297" mass="31991">DYDKAMECQGQEIDGAPVSMEKAKAKKKESKSELHLNKDEKTLFVKNLPENCTKEELKELFPGAVEIRIPVDRVTGDQKRFGFIDLSSAAEVKEAVKDKQGSELNGSALFLDTMGGKKDGTPKKGARTGGEQSNTLFVRNLSYDTTPESLKEAFESCVDARVSTDRETGKPKGFGFIDFASPEDAKTALDENNGIEVDGRAVTLDFATPKGGDRRSGSFGGGRGGQGGRGGRGGEQSNTLFVKNLNFDTTPDSLKGAFESCVDARISTDRDTGKPKGFGFIEFASPEDAKTAMDENN</sequence>
<dbReference type="PANTHER" id="PTHR48025:SF1">
    <property type="entry name" value="RRM DOMAIN-CONTAINING PROTEIN"/>
    <property type="match status" value="1"/>
</dbReference>
<dbReference type="EMBL" id="CAIIXF020000009">
    <property type="protein sequence ID" value="CAH1795436.1"/>
    <property type="molecule type" value="Genomic_DNA"/>
</dbReference>
<dbReference type="InterPro" id="IPR035979">
    <property type="entry name" value="RBD_domain_sf"/>
</dbReference>
<organism evidence="2 3">
    <name type="scientific">Owenia fusiformis</name>
    <name type="common">Polychaete worm</name>
    <dbReference type="NCBI Taxonomy" id="6347"/>
    <lineage>
        <taxon>Eukaryota</taxon>
        <taxon>Metazoa</taxon>
        <taxon>Spiralia</taxon>
        <taxon>Lophotrochozoa</taxon>
        <taxon>Annelida</taxon>
        <taxon>Polychaeta</taxon>
        <taxon>Sedentaria</taxon>
        <taxon>Canalipalpata</taxon>
        <taxon>Sabellida</taxon>
        <taxon>Oweniida</taxon>
        <taxon>Oweniidae</taxon>
        <taxon>Owenia</taxon>
    </lineage>
</organism>
<dbReference type="Pfam" id="PF00076">
    <property type="entry name" value="RRM_1"/>
    <property type="match status" value="3"/>
</dbReference>
<dbReference type="PROSITE" id="PS50102">
    <property type="entry name" value="RRM"/>
    <property type="match status" value="3"/>
</dbReference>
<proteinExistence type="predicted"/>
<gene>
    <name evidence="2" type="ORF">OFUS_LOCUS19974</name>
</gene>
<comment type="caution">
    <text evidence="2">The sequence shown here is derived from an EMBL/GenBank/DDBJ whole genome shotgun (WGS) entry which is preliminary data.</text>
</comment>
<dbReference type="InterPro" id="IPR012677">
    <property type="entry name" value="Nucleotide-bd_a/b_plait_sf"/>
</dbReference>
<feature type="non-terminal residue" evidence="2">
    <location>
        <position position="297"/>
    </location>
</feature>
<dbReference type="AlphaFoldDB" id="A0A8J1XYZ5"/>
<feature type="region of interest" description="Disordered" evidence="1">
    <location>
        <begin position="110"/>
        <end position="131"/>
    </location>
</feature>
<dbReference type="OrthoDB" id="167718at2759"/>
<dbReference type="SUPFAM" id="SSF54928">
    <property type="entry name" value="RNA-binding domain, RBD"/>
    <property type="match status" value="3"/>
</dbReference>
<dbReference type="Gene3D" id="3.30.70.330">
    <property type="match status" value="3"/>
</dbReference>